<evidence type="ECO:0000313" key="3">
    <source>
        <dbReference type="EMBL" id="KAK1355270.1"/>
    </source>
</evidence>
<evidence type="ECO:0000259" key="2">
    <source>
        <dbReference type="Pfam" id="PF26130"/>
    </source>
</evidence>
<accession>A0AAD8GWE8</accession>
<reference evidence="3" key="1">
    <citation type="submission" date="2023-02" db="EMBL/GenBank/DDBJ databases">
        <title>Genome of toxic invasive species Heracleum sosnowskyi carries increased number of genes despite the absence of recent whole-genome duplications.</title>
        <authorList>
            <person name="Schelkunov M."/>
            <person name="Shtratnikova V."/>
            <person name="Makarenko M."/>
            <person name="Klepikova A."/>
            <person name="Omelchenko D."/>
            <person name="Novikova G."/>
            <person name="Obukhova E."/>
            <person name="Bogdanov V."/>
            <person name="Penin A."/>
            <person name="Logacheva M."/>
        </authorList>
    </citation>
    <scope>NUCLEOTIDE SEQUENCE</scope>
    <source>
        <strain evidence="3">Hsosn_3</strain>
        <tissue evidence="3">Leaf</tissue>
    </source>
</reference>
<proteinExistence type="predicted"/>
<organism evidence="3 4">
    <name type="scientific">Heracleum sosnowskyi</name>
    <dbReference type="NCBI Taxonomy" id="360622"/>
    <lineage>
        <taxon>Eukaryota</taxon>
        <taxon>Viridiplantae</taxon>
        <taxon>Streptophyta</taxon>
        <taxon>Embryophyta</taxon>
        <taxon>Tracheophyta</taxon>
        <taxon>Spermatophyta</taxon>
        <taxon>Magnoliopsida</taxon>
        <taxon>eudicotyledons</taxon>
        <taxon>Gunneridae</taxon>
        <taxon>Pentapetalae</taxon>
        <taxon>asterids</taxon>
        <taxon>campanulids</taxon>
        <taxon>Apiales</taxon>
        <taxon>Apiaceae</taxon>
        <taxon>Apioideae</taxon>
        <taxon>apioid superclade</taxon>
        <taxon>Tordylieae</taxon>
        <taxon>Tordyliinae</taxon>
        <taxon>Heracleum</taxon>
    </lineage>
</organism>
<reference evidence="3" key="2">
    <citation type="submission" date="2023-05" db="EMBL/GenBank/DDBJ databases">
        <authorList>
            <person name="Schelkunov M.I."/>
        </authorList>
    </citation>
    <scope>NUCLEOTIDE SEQUENCE</scope>
    <source>
        <strain evidence="3">Hsosn_3</strain>
        <tissue evidence="3">Leaf</tissue>
    </source>
</reference>
<dbReference type="EMBL" id="JAUIZM010000011">
    <property type="protein sequence ID" value="KAK1355270.1"/>
    <property type="molecule type" value="Genomic_DNA"/>
</dbReference>
<gene>
    <name evidence="3" type="ORF">POM88_048526</name>
</gene>
<sequence length="130" mass="14896">MSASTSNGSLRVVLYYGGDFVVSRHTGVRKYEDKKKLNKNNVEVKKLSVEEIRDMFSDVIGPFDWLYYFHNGITPNNGYKLLERDDQVPELVYLAKRLGWVLCLGNNESEMGENGEDMPEYQSESGDDED</sequence>
<feature type="region of interest" description="Disordered" evidence="1">
    <location>
        <begin position="107"/>
        <end position="130"/>
    </location>
</feature>
<name>A0AAD8GWE8_9APIA</name>
<dbReference type="Proteomes" id="UP001237642">
    <property type="component" value="Unassembled WGS sequence"/>
</dbReference>
<dbReference type="InterPro" id="IPR058594">
    <property type="entry name" value="PB1-like_dom_pln"/>
</dbReference>
<feature type="domain" description="PB1-like" evidence="2">
    <location>
        <begin position="10"/>
        <end position="98"/>
    </location>
</feature>
<comment type="caution">
    <text evidence="3">The sequence shown here is derived from an EMBL/GenBank/DDBJ whole genome shotgun (WGS) entry which is preliminary data.</text>
</comment>
<dbReference type="Pfam" id="PF26130">
    <property type="entry name" value="PB1-like"/>
    <property type="match status" value="1"/>
</dbReference>
<feature type="compositionally biased region" description="Acidic residues" evidence="1">
    <location>
        <begin position="110"/>
        <end position="130"/>
    </location>
</feature>
<evidence type="ECO:0000313" key="4">
    <source>
        <dbReference type="Proteomes" id="UP001237642"/>
    </source>
</evidence>
<dbReference type="AlphaFoldDB" id="A0AAD8GWE8"/>
<protein>
    <recommendedName>
        <fullName evidence="2">PB1-like domain-containing protein</fullName>
    </recommendedName>
</protein>
<evidence type="ECO:0000256" key="1">
    <source>
        <dbReference type="SAM" id="MobiDB-lite"/>
    </source>
</evidence>
<keyword evidence="4" id="KW-1185">Reference proteome</keyword>